<proteinExistence type="predicted"/>
<accession>A0ACC0UUD0</accession>
<gene>
    <name evidence="1" type="ORF">N3K66_007582</name>
</gene>
<dbReference type="EMBL" id="CM047946">
    <property type="protein sequence ID" value="KAI9897726.1"/>
    <property type="molecule type" value="Genomic_DNA"/>
</dbReference>
<name>A0ACC0UUD0_9HYPO</name>
<evidence type="ECO:0000313" key="2">
    <source>
        <dbReference type="Proteomes" id="UP001163324"/>
    </source>
</evidence>
<organism evidence="1 2">
    <name type="scientific">Trichothecium roseum</name>
    <dbReference type="NCBI Taxonomy" id="47278"/>
    <lineage>
        <taxon>Eukaryota</taxon>
        <taxon>Fungi</taxon>
        <taxon>Dikarya</taxon>
        <taxon>Ascomycota</taxon>
        <taxon>Pezizomycotina</taxon>
        <taxon>Sordariomycetes</taxon>
        <taxon>Hypocreomycetidae</taxon>
        <taxon>Hypocreales</taxon>
        <taxon>Hypocreales incertae sedis</taxon>
        <taxon>Trichothecium</taxon>
    </lineage>
</organism>
<dbReference type="Proteomes" id="UP001163324">
    <property type="component" value="Chromosome 7"/>
</dbReference>
<comment type="caution">
    <text evidence="1">The sequence shown here is derived from an EMBL/GenBank/DDBJ whole genome shotgun (WGS) entry which is preliminary data.</text>
</comment>
<reference evidence="1" key="1">
    <citation type="submission" date="2022-10" db="EMBL/GenBank/DDBJ databases">
        <title>Complete Genome of Trichothecium roseum strain YXFP-22015, a Plant Pathogen Isolated from Citrus.</title>
        <authorList>
            <person name="Wang Y."/>
            <person name="Zhu L."/>
        </authorList>
    </citation>
    <scope>NUCLEOTIDE SEQUENCE</scope>
    <source>
        <strain evidence="1">YXFP-22015</strain>
    </source>
</reference>
<sequence length="813" mass="90010">MNHQQHSLPPYPEKSHAVLPPIASSTSSGMHSPPDAGRRDTTSSTDANRRRAARACDGCRRVKEKCEGGVPCRRCSHLRRQCQFSKPTGRSRSGIAPSGVSHASGSEPEQNMPELLRRMSNMERLLVHFVGDIKLDGDTLQNLADSVGKVKGSLPSAAEHEAIEASSDTSEHVKVDEITVQPLDNNATHYSGEFSHWNFSMRIKNWIEQTGPHRTDAPDAPKIKEFYRYEELQSPSDAAGLSSSFPPRHITDFLAKAFFNHAVSNYFYVDRTWLNRKMDAVFENPASISRRDVPTLCIVYMVLAIGTQYAYLDSRGNRASPDSGPFSEDNLGVMLYQQACRLLPDVITIASMESVQACLLIGLYTLPLDPSGLSWTYLNLAMKLAIQNGMHRKYPGQGLDPATRETRTRVWWVVYALEKRVGTFHGRPISISESEIDVDWPVDRPEIWPGSPPKNTANQLATLHLCRTLGFIGHEISRFKMYDKQITYCALARLVDIKDELHRWWNDLPNNVCCRDSTVEGAISRESIHVKLEYCVLRMYSGRLFIMPRNTVKTHPTSASPAFMTDQSSPVSAVSSRNADRRAILVADCVDAALCIIDTCRLLQNTIGLARASYTEFSGLRVALLVILSQFLMKQGQGVDNLRQPLCEGMTMLKHMSTWGASARFDVSLIEAFEFAIARMEAKESSNPTSSLESDYDMFKKWETGWTNTVNTQQQQQQQQPPPAEDKAFDPSEGIPSVVSNASGTWASWAPKQAAGSISAGSPGTSFMGMEGNFASVPMLESLSATLGQGYGFDVDLDNAAAGAGRPNGWMGF</sequence>
<protein>
    <submittedName>
        <fullName evidence="1">Uncharacterized protein</fullName>
    </submittedName>
</protein>
<evidence type="ECO:0000313" key="1">
    <source>
        <dbReference type="EMBL" id="KAI9897726.1"/>
    </source>
</evidence>
<keyword evidence="2" id="KW-1185">Reference proteome</keyword>